<dbReference type="CDD" id="cd03444">
    <property type="entry name" value="Thioesterase_II_repeat1"/>
    <property type="match status" value="1"/>
</dbReference>
<dbReference type="Pfam" id="PF20789">
    <property type="entry name" value="4HBT_3C"/>
    <property type="match status" value="1"/>
</dbReference>
<comment type="caution">
    <text evidence="5">The sequence shown here is derived from an EMBL/GenBank/DDBJ whole genome shotgun (WGS) entry which is preliminary data.</text>
</comment>
<dbReference type="CDD" id="cd03445">
    <property type="entry name" value="Thioesterase_II_repeat2"/>
    <property type="match status" value="1"/>
</dbReference>
<dbReference type="InterPro" id="IPR042171">
    <property type="entry name" value="Acyl-CoA_hotdog"/>
</dbReference>
<dbReference type="GO" id="GO:0006637">
    <property type="term" value="P:acyl-CoA metabolic process"/>
    <property type="evidence" value="ECO:0007669"/>
    <property type="project" value="InterPro"/>
</dbReference>
<dbReference type="GO" id="GO:0009062">
    <property type="term" value="P:fatty acid catabolic process"/>
    <property type="evidence" value="ECO:0007669"/>
    <property type="project" value="TreeGrafter"/>
</dbReference>
<feature type="domain" description="Acyl-CoA thioesterase-like C-terminal" evidence="4">
    <location>
        <begin position="160"/>
        <end position="258"/>
    </location>
</feature>
<dbReference type="Pfam" id="PF13622">
    <property type="entry name" value="4HBT_3"/>
    <property type="match status" value="1"/>
</dbReference>
<keyword evidence="2" id="KW-0378">Hydrolase</keyword>
<dbReference type="InterPro" id="IPR049449">
    <property type="entry name" value="TesB_ACOT8-like_N"/>
</dbReference>
<dbReference type="EMBL" id="AVPL01000010">
    <property type="protein sequence ID" value="KGN41971.1"/>
    <property type="molecule type" value="Genomic_DNA"/>
</dbReference>
<comment type="similarity">
    <text evidence="1">Belongs to the C/M/P thioester hydrolase family.</text>
</comment>
<evidence type="ECO:0000259" key="4">
    <source>
        <dbReference type="Pfam" id="PF20789"/>
    </source>
</evidence>
<dbReference type="SUPFAM" id="SSF54637">
    <property type="entry name" value="Thioesterase/thiol ester dehydrase-isomerase"/>
    <property type="match status" value="2"/>
</dbReference>
<dbReference type="InterPro" id="IPR029069">
    <property type="entry name" value="HotDog_dom_sf"/>
</dbReference>
<dbReference type="Gene3D" id="2.40.160.210">
    <property type="entry name" value="Acyl-CoA thioesterase, double hotdog domain"/>
    <property type="match status" value="1"/>
</dbReference>
<evidence type="ECO:0000313" key="6">
    <source>
        <dbReference type="Proteomes" id="UP000030013"/>
    </source>
</evidence>
<sequence>MAGVGFTEVMSLEEIEPDLFRADFTYEDEYRLYGGQVAAQALLAAGRTVDPARSPHSLHGYFLRSGRCELPTVFEVHRDRDGRSYSARRVVARQEGKAIFTAVMSFALTGADHTAPEAQNQVIQAPHAPLPADCEQIPVPRLFAHEWGLLEPLTPRLPFPERFWSRCTSDLGDDTLLHACAITYMSDGSSGLGRLHDERNTTGASLDHAVWFHQHVSADQWLLNIMEPVRTAHGRGLYTGSMFTEDGTLAVSLAQQALFRPTG</sequence>
<organism evidence="5 6">
    <name type="scientific">Knoellia aerolata DSM 18566</name>
    <dbReference type="NCBI Taxonomy" id="1385519"/>
    <lineage>
        <taxon>Bacteria</taxon>
        <taxon>Bacillati</taxon>
        <taxon>Actinomycetota</taxon>
        <taxon>Actinomycetes</taxon>
        <taxon>Micrococcales</taxon>
        <taxon>Intrasporangiaceae</taxon>
        <taxon>Knoellia</taxon>
    </lineage>
</organism>
<proteinExistence type="inferred from homology"/>
<dbReference type="eggNOG" id="COG1946">
    <property type="taxonomic scope" value="Bacteria"/>
</dbReference>
<protein>
    <submittedName>
        <fullName evidence="5">Acyl-CoA thioesterase</fullName>
    </submittedName>
</protein>
<accession>A0A0A0K2I7</accession>
<evidence type="ECO:0000256" key="2">
    <source>
        <dbReference type="ARBA" id="ARBA00022801"/>
    </source>
</evidence>
<evidence type="ECO:0000313" key="5">
    <source>
        <dbReference type="EMBL" id="KGN41971.1"/>
    </source>
</evidence>
<dbReference type="PANTHER" id="PTHR11066">
    <property type="entry name" value="ACYL-COA THIOESTERASE"/>
    <property type="match status" value="1"/>
</dbReference>
<dbReference type="PANTHER" id="PTHR11066:SF34">
    <property type="entry name" value="ACYL-COENZYME A THIOESTERASE 8"/>
    <property type="match status" value="1"/>
</dbReference>
<keyword evidence="6" id="KW-1185">Reference proteome</keyword>
<dbReference type="STRING" id="1385519.N801_03755"/>
<reference evidence="5 6" key="1">
    <citation type="submission" date="2013-08" db="EMBL/GenBank/DDBJ databases">
        <title>The genome sequence of Knoellia aerolata.</title>
        <authorList>
            <person name="Zhu W."/>
            <person name="Wang G."/>
        </authorList>
    </citation>
    <scope>NUCLEOTIDE SEQUENCE [LARGE SCALE GENOMIC DNA]</scope>
    <source>
        <strain evidence="5 6">DSM 18566</strain>
    </source>
</reference>
<dbReference type="AlphaFoldDB" id="A0A0A0K2I7"/>
<gene>
    <name evidence="5" type="ORF">N801_03755</name>
</gene>
<evidence type="ECO:0000256" key="1">
    <source>
        <dbReference type="ARBA" id="ARBA00006538"/>
    </source>
</evidence>
<evidence type="ECO:0000259" key="3">
    <source>
        <dbReference type="Pfam" id="PF13622"/>
    </source>
</evidence>
<dbReference type="GO" id="GO:0047617">
    <property type="term" value="F:fatty acyl-CoA hydrolase activity"/>
    <property type="evidence" value="ECO:0007669"/>
    <property type="project" value="InterPro"/>
</dbReference>
<dbReference type="InterPro" id="IPR003703">
    <property type="entry name" value="Acyl_CoA_thio"/>
</dbReference>
<feature type="domain" description="Acyl-CoA thioesterase-like N-terminal HotDog" evidence="3">
    <location>
        <begin position="31"/>
        <end position="107"/>
    </location>
</feature>
<dbReference type="InterPro" id="IPR049450">
    <property type="entry name" value="ACOT8-like_C"/>
</dbReference>
<name>A0A0A0K2I7_9MICO</name>
<dbReference type="Proteomes" id="UP000030013">
    <property type="component" value="Unassembled WGS sequence"/>
</dbReference>